<dbReference type="GO" id="GO:0003968">
    <property type="term" value="F:RNA-directed RNA polymerase activity"/>
    <property type="evidence" value="ECO:0007669"/>
    <property type="project" value="UniProtKB-KW"/>
</dbReference>
<dbReference type="EC" id="2.7.7.48" evidence="1"/>
<proteinExistence type="predicted"/>
<reference evidence="8" key="1">
    <citation type="submission" date="2020-03" db="EMBL/GenBank/DDBJ databases">
        <title>Marine oomycetes of the genus Halophytophthora harbour viruses related to bunyaviruses.</title>
        <authorList>
            <person name="Botella L."/>
            <person name="Janousek J."/>
            <person name="Maia C."/>
            <person name="Horta-Jung M."/>
            <person name="Raco M."/>
            <person name="Jung T."/>
        </authorList>
    </citation>
    <scope>NUCLEOTIDE SEQUENCE</scope>
    <source>
        <strain evidence="8">HRV4/BD641</strain>
    </source>
</reference>
<keyword evidence="8" id="KW-0696">RNA-directed RNA polymerase</keyword>
<dbReference type="PROSITE" id="PS50525">
    <property type="entry name" value="RDRP_SSRNA_NEG_SEG"/>
    <property type="match status" value="1"/>
</dbReference>
<protein>
    <recommendedName>
        <fullName evidence="2">RNA-directed RNA polymerase L</fullName>
        <ecNumber evidence="1">2.7.7.48</ecNumber>
    </recommendedName>
    <alternativeName>
        <fullName evidence="4">Large structural protein</fullName>
    </alternativeName>
    <alternativeName>
        <fullName evidence="6">Replicase</fullName>
    </alternativeName>
    <alternativeName>
        <fullName evidence="5">Transcriptase</fullName>
    </alternativeName>
</protein>
<evidence type="ECO:0000256" key="1">
    <source>
        <dbReference type="ARBA" id="ARBA00012494"/>
    </source>
</evidence>
<evidence type="ECO:0000256" key="4">
    <source>
        <dbReference type="ARBA" id="ARBA00030285"/>
    </source>
</evidence>
<feature type="domain" description="RdRp catalytic" evidence="7">
    <location>
        <begin position="1059"/>
        <end position="1238"/>
    </location>
</feature>
<keyword evidence="3 8" id="KW-0808">Transferase</keyword>
<name>A0A7D5JL93_9VIRU</name>
<evidence type="ECO:0000256" key="3">
    <source>
        <dbReference type="ARBA" id="ARBA00022679"/>
    </source>
</evidence>
<dbReference type="GO" id="GO:0039694">
    <property type="term" value="P:viral RNA genome replication"/>
    <property type="evidence" value="ECO:0007669"/>
    <property type="project" value="InterPro"/>
</dbReference>
<evidence type="ECO:0000256" key="2">
    <source>
        <dbReference type="ARBA" id="ARBA00018602"/>
    </source>
</evidence>
<evidence type="ECO:0000259" key="7">
    <source>
        <dbReference type="PROSITE" id="PS50525"/>
    </source>
</evidence>
<dbReference type="InterPro" id="IPR007099">
    <property type="entry name" value="RNA-dir_pol_NSvirus"/>
</dbReference>
<accession>A0A7D5JL93</accession>
<dbReference type="EMBL" id="MT277353">
    <property type="protein sequence ID" value="QLF99171.1"/>
    <property type="molecule type" value="Viral_cRNA"/>
</dbReference>
<evidence type="ECO:0000313" key="8">
    <source>
        <dbReference type="EMBL" id="QLF99171.1"/>
    </source>
</evidence>
<organism evidence="8">
    <name type="scientific">Halophytophthora RNA virus 4</name>
    <dbReference type="NCBI Taxonomy" id="2717546"/>
    <lineage>
        <taxon>Viruses</taxon>
        <taxon>Riboviria</taxon>
        <taxon>Orthornavirae</taxon>
        <taxon>Negarnaviricota</taxon>
        <taxon>Polyploviricotina</taxon>
        <taxon>Ellioviricetes</taxon>
        <taxon>Bunyavirales</taxon>
    </lineage>
</organism>
<sequence>MSFFPLNPYDSLVEECDITHLYNFVQSRFLIKKKGRSVTADDSRVYYKLRHNVFKTYISFVCSIPSGEELPFSHYGLVDSERTPDFISYDMDLRRVLLFEFSVSNTKRATIANKESYGKYDKECGEIRSRNIEVDDRYFCMSLDTDTMELTQNIISYLTLEGMDIPADLNGSLTQLRDEFLYLNWHLSELMPELLTNSEPFETIKLNNQGLNPKIPFNTSTKGVGLSRVRNTYLKRRLKLKSKELLRSFSRKSRTFRFKLNYNLKDDVMYTSLDEDGLSKDQIMSMLQLEDDELMDYVNVIGSYEKVDEPFIKYGETIIDESELDCRDKSNITIVEDDYSPQLYRRLSISGYQTLKDCTLDDAVLKVPTSYTESLSKKRGEDRKVIIQKKNPFIFIPTNNLTKMGKSVKFESKYPISNKIFAAKFSENPKETIARDVDYDKLVLIESESSRLWSKIRNITNIRILRKNPKEMGKLTLEQQKDVQDYNNIRSRFSDAVSEAKRTTYKNRVTIPMSVYNKDFNLEMEHFLRKSNQTFVHPEEDFDKVKSDFLSLLDMSFVMETEPATDKIYSETHPIGINLKKSCDQMMSLIQEAEDEYLHTSLAKSTLFFGNLCYSLMYYSNIKLNKNDFCVDRMGYKNAMLVVRGGKKILSTRRSRLFRLCLPISESVRKVIDSDSLEFMTKDNQLYCITPWRQFGQSILKKGLELHSSFGNYYLSGLLENGLEKSMWQKFCSLKVLNMYSQKRKMEVWFSSLRYVYFNSTGTHTDPLSLISSMVEFDYDPYFYLIQRCFTRGYPKLVEAVKSGKIYDLLYDITYDNFDLCYERFEETAFMAKAPVDPVNEHLGNIYNVLKIHDEFMTSVGTKDPYEILEKTKVDMSSETLCDDMSKNDFTFDPKLCYLVGRMTGEMISTTSSKSELEQKFSNIVSESITEIATSKGMRSSKGGFWGEKGFDVVFSKLNLSTEVKELVESFPFSRKTLDSKIRDANKTFKETIESIEDLNLEFDMKDKTQYKGAREIYVMSDNTKSVQQPLEKFFRFLCTMLPNEIMHKKSHVRPKLIHRKVFENREVSGETMYCTLDCTKWAPKSNLWKYVYFVLGMSDYLPRSFVDYFLKVWALMFKKRVRIQKRYYTMMETNQKYCELIKHLDKRSDGDYELVMPYSFMMGIYNYLSSLFHAATQLYFNKYVSSPKGVFFNLMAHSDDSGGSVVAKKYNDCVNMFGLYETFQKLCNHLMSRKKSSLSKSSFELISIMYNNSRLIPMTHKFITNISLNPTGEGWYSDICSVVGKVVDAFNNGASMLQCYMLMLAQCEMTRKSYHLPRSKKLSMVPLHFGGVFNMHPIHLVLIGSCAQEVMLDLIESPRMRNFRINTYNLMSGDYVVGRGAPLKFKAPYFVHHKETIVMAEESEEILKNLTLLTEKSTLTDAIRYYDSIKMTKFKYALLNVDTFKLLYSSLFYKMDVVVGTDKKVTLKELCLNYMGFTIMGLYERQNHHGYSNEINYLGAAETITMDFNKNTVLSNKSCKPMIYHTFMNLGLNLSHEDLSAIKLYNLGEDYSSLLKNKKKWEVMTDWVMQNLGDLTTKEKVNHLSVLERADVEKLRSCYMFIPSGVNIDTVERFWTYTLMYCSRRRFISSSKPQFYTMEKFELWKLPFENMKHFYLMVKMALIDDNLEENKDKYVKCIESCKTCSDTTYMKSTIEELLRVKKLGPYERFRTNLPFATYSRPQYRGQNVWYGSSDFTLTTKVGKVIHTVVDGVVKTEWLISQDSFLDQIWHLYKLFCESRAIDIPRLSYDNTGFQMRRIAFNTLNMPFIPSADDYQLILENSIVRYSDFTETELSTDWDSRPTLEGELVDFHIYHVYDINEGFYKDHNLTCVKDMILPKINQISDSVLMNNFLESKLYHILSLDSSHKSSMPLVEKYKNIEMLGSLGSLTRALCLADEMSLTKYRSSVSTTEPSRQILEMQTVRDVPVIDLYNSSSLSRVTFQESKSLLKIANSDELEERDFKVLTKLADKVGIVSAATNIVNFRVVVRNLEPAQFSKVSISMKLDCLCSLIKAIHNCMEIAPKRRLSYQWPDSRKNYWSLFKLNYEETLSSASKIITRKNAGKKVPPLKCSFLTTHICKGIFRSNSDNEMRFWNVRRENPLAAIMTFGYLNMQNIHFIMQVLIANVMIEAAEKFDTFLKGLKNYRMVKDDVEFVENEDEGFEDYEGDEMYTDVTDTDFPSLIVEDEDGIDDMSGRDIPEEYSVRNWEDGEEVDLFINNDSDLRKVGAYTASNRFSSLRIHCARDYPRFTWLGPSNDSMSKIDGVCYYTSSYPGKSMPMKTMRDEKLLLRKESKTYENIYKDFFEKKKRDKEAEDKRKELAEEFTPSLKDYILEAFEKENLVTTRYTRKWLDTDIGDLNSILTKVFDSGKDLKINTRSRQKSYLPGFSGIIQDERLTCELKSIFGDNYHFITSGQVKMNRKTHKMLFSSIRMLYFRVNKNHKAFLTFLMSVMREIILTDETSDAEIVDIMSGKISDIQDLYESEEEIRDTTAPDPLPMENLQDQYKESVGVDWESLVEIDEVEESKSEIHY</sequence>
<evidence type="ECO:0000256" key="5">
    <source>
        <dbReference type="ARBA" id="ARBA00030436"/>
    </source>
</evidence>
<keyword evidence="8" id="KW-0548">Nucleotidyltransferase</keyword>
<evidence type="ECO:0000256" key="6">
    <source>
        <dbReference type="ARBA" id="ARBA00031012"/>
    </source>
</evidence>